<dbReference type="InterPro" id="IPR001543">
    <property type="entry name" value="FliN-like_C"/>
</dbReference>
<evidence type="ECO:0000259" key="2">
    <source>
        <dbReference type="Pfam" id="PF01052"/>
    </source>
</evidence>
<sequence>MDTTLHRKAQAGRAEHQARAMSLAKALRLTLAKVAEDKFEMSMAALSLRNQTCPGEKIDQHLSETDLLMLFDGPGGRRAAVMMDPALVGALIQQQTMGKVLAVNDSADRPMTPTDAAIAAPFLDALLQRAAPVPEDPDDQKLISGFRFGAWVEDARVLAMSLDAPDYQLIHIDVDISGGIRQGRIMMCMPLGQEVESAAKPGDSPAEDKPDLDPPQRVTLSETVMKLTVDLRISLAKMRMPLRDLGKLAVGDVLDLGAADFSKVRVQTLAGRAIGRGTLGQLDGVRAVQVAATSDVTQNLQRRASDRDHMNLPDISGPAAEADEPHGMPDLPELPDLPDLTGGEGEGATAPADSLPDLPDLPDMSDLPDFDEAPDLPELPELNVG</sequence>
<organism evidence="3 4">
    <name type="scientific">Sulfitobacter pacificus</name>
    <dbReference type="NCBI Taxonomy" id="1499314"/>
    <lineage>
        <taxon>Bacteria</taxon>
        <taxon>Pseudomonadati</taxon>
        <taxon>Pseudomonadota</taxon>
        <taxon>Alphaproteobacteria</taxon>
        <taxon>Rhodobacterales</taxon>
        <taxon>Roseobacteraceae</taxon>
        <taxon>Sulfitobacter</taxon>
    </lineage>
</organism>
<dbReference type="PANTHER" id="PTHR30034:SF6">
    <property type="entry name" value="YOP PROTEINS TRANSLOCATION PROTEIN Q"/>
    <property type="match status" value="1"/>
</dbReference>
<reference evidence="3" key="1">
    <citation type="journal article" date="2014" name="Int. J. Syst. Evol. Microbiol.">
        <title>Complete genome of a new Firmicutes species belonging to the dominant human colonic microbiota ('Ruminococcus bicirculans') reveals two chromosomes and a selective capacity to utilize plant glucans.</title>
        <authorList>
            <consortium name="NISC Comparative Sequencing Program"/>
            <person name="Wegmann U."/>
            <person name="Louis P."/>
            <person name="Goesmann A."/>
            <person name="Henrissat B."/>
            <person name="Duncan S.H."/>
            <person name="Flint H.J."/>
        </authorList>
    </citation>
    <scope>NUCLEOTIDE SEQUENCE</scope>
    <source>
        <strain evidence="3">NBRC 109915</strain>
    </source>
</reference>
<dbReference type="RefSeq" id="WP_284371341.1">
    <property type="nucleotide sequence ID" value="NZ_BSNL01000001.1"/>
</dbReference>
<reference evidence="3" key="2">
    <citation type="submission" date="2023-01" db="EMBL/GenBank/DDBJ databases">
        <title>Draft genome sequence of Sulfitobacter pacificus strain NBRC 109915.</title>
        <authorList>
            <person name="Sun Q."/>
            <person name="Mori K."/>
        </authorList>
    </citation>
    <scope>NUCLEOTIDE SEQUENCE</scope>
    <source>
        <strain evidence="3">NBRC 109915</strain>
    </source>
</reference>
<dbReference type="EMBL" id="BSNL01000001">
    <property type="protein sequence ID" value="GLQ26297.1"/>
    <property type="molecule type" value="Genomic_DNA"/>
</dbReference>
<keyword evidence="4" id="KW-1185">Reference proteome</keyword>
<feature type="compositionally biased region" description="Acidic residues" evidence="1">
    <location>
        <begin position="366"/>
        <end position="375"/>
    </location>
</feature>
<dbReference type="Gene3D" id="2.30.330.10">
    <property type="entry name" value="SpoA-like"/>
    <property type="match status" value="1"/>
</dbReference>
<evidence type="ECO:0000313" key="4">
    <source>
        <dbReference type="Proteomes" id="UP001161388"/>
    </source>
</evidence>
<feature type="region of interest" description="Disordered" evidence="1">
    <location>
        <begin position="299"/>
        <end position="385"/>
    </location>
</feature>
<evidence type="ECO:0000313" key="3">
    <source>
        <dbReference type="EMBL" id="GLQ26297.1"/>
    </source>
</evidence>
<feature type="compositionally biased region" description="Low complexity" evidence="1">
    <location>
        <begin position="337"/>
        <end position="365"/>
    </location>
</feature>
<feature type="region of interest" description="Disordered" evidence="1">
    <location>
        <begin position="195"/>
        <end position="216"/>
    </location>
</feature>
<comment type="caution">
    <text evidence="3">The sequence shown here is derived from an EMBL/GenBank/DDBJ whole genome shotgun (WGS) entry which is preliminary data.</text>
</comment>
<dbReference type="PANTHER" id="PTHR30034">
    <property type="entry name" value="FLAGELLAR MOTOR SWITCH PROTEIN FLIM"/>
    <property type="match status" value="1"/>
</dbReference>
<evidence type="ECO:0000256" key="1">
    <source>
        <dbReference type="SAM" id="MobiDB-lite"/>
    </source>
</evidence>
<dbReference type="Pfam" id="PF01052">
    <property type="entry name" value="FliMN_C"/>
    <property type="match status" value="1"/>
</dbReference>
<dbReference type="InterPro" id="IPR036429">
    <property type="entry name" value="SpoA-like_sf"/>
</dbReference>
<feature type="domain" description="Flagellar motor switch protein FliN-like C-terminal" evidence="2">
    <location>
        <begin position="223"/>
        <end position="291"/>
    </location>
</feature>
<dbReference type="SUPFAM" id="SSF101801">
    <property type="entry name" value="Surface presentation of antigens (SPOA)"/>
    <property type="match status" value="1"/>
</dbReference>
<protein>
    <recommendedName>
        <fullName evidence="2">Flagellar motor switch protein FliN-like C-terminal domain-containing protein</fullName>
    </recommendedName>
</protein>
<dbReference type="Proteomes" id="UP001161388">
    <property type="component" value="Unassembled WGS sequence"/>
</dbReference>
<proteinExistence type="predicted"/>
<accession>A0ABQ5VGS1</accession>
<name>A0ABQ5VGS1_9RHOB</name>
<gene>
    <name evidence="3" type="ORF">GCM10007927_11000</name>
</gene>